<keyword evidence="9" id="KW-1185">Reference proteome</keyword>
<evidence type="ECO:0000256" key="3">
    <source>
        <dbReference type="ARBA" id="ARBA00022722"/>
    </source>
</evidence>
<evidence type="ECO:0000256" key="6">
    <source>
        <dbReference type="ARBA" id="ARBA00022884"/>
    </source>
</evidence>
<keyword evidence="2" id="KW-1277">Toxin-antitoxin system</keyword>
<evidence type="ECO:0000256" key="2">
    <source>
        <dbReference type="ARBA" id="ARBA00022649"/>
    </source>
</evidence>
<comment type="similarity">
    <text evidence="1">Belongs to the HicA mRNA interferase family.</text>
</comment>
<evidence type="ECO:0000313" key="9">
    <source>
        <dbReference type="Proteomes" id="UP000434044"/>
    </source>
</evidence>
<evidence type="ECO:0000256" key="1">
    <source>
        <dbReference type="ARBA" id="ARBA00006620"/>
    </source>
</evidence>
<evidence type="ECO:0000256" key="5">
    <source>
        <dbReference type="ARBA" id="ARBA00022801"/>
    </source>
</evidence>
<reference evidence="8 9" key="1">
    <citation type="submission" date="2019-11" db="EMBL/GenBank/DDBJ databases">
        <title>Whole-genome sequence of the anaerobic purple sulfur bacterium Allochromatium palmeri DSM 15591.</title>
        <authorList>
            <person name="Kyndt J.A."/>
            <person name="Meyer T.E."/>
        </authorList>
    </citation>
    <scope>NUCLEOTIDE SEQUENCE [LARGE SCALE GENOMIC DNA]</scope>
    <source>
        <strain evidence="8 9">DSM 15591</strain>
    </source>
</reference>
<dbReference type="GO" id="GO:0016787">
    <property type="term" value="F:hydrolase activity"/>
    <property type="evidence" value="ECO:0007669"/>
    <property type="project" value="UniProtKB-KW"/>
</dbReference>
<dbReference type="InterPro" id="IPR038570">
    <property type="entry name" value="HicA_sf"/>
</dbReference>
<dbReference type="PANTHER" id="PTHR34873">
    <property type="entry name" value="SSR1766 PROTEIN"/>
    <property type="match status" value="1"/>
</dbReference>
<accession>A0A6N8EFT1</accession>
<comment type="caution">
    <text evidence="8">The sequence shown here is derived from an EMBL/GenBank/DDBJ whole genome shotgun (WGS) entry which is preliminary data.</text>
</comment>
<dbReference type="GO" id="GO:0003729">
    <property type="term" value="F:mRNA binding"/>
    <property type="evidence" value="ECO:0007669"/>
    <property type="project" value="InterPro"/>
</dbReference>
<keyword evidence="5" id="KW-0378">Hydrolase</keyword>
<keyword evidence="3" id="KW-0540">Nuclease</keyword>
<organism evidence="8 9">
    <name type="scientific">Allochromatium palmeri</name>
    <dbReference type="NCBI Taxonomy" id="231048"/>
    <lineage>
        <taxon>Bacteria</taxon>
        <taxon>Pseudomonadati</taxon>
        <taxon>Pseudomonadota</taxon>
        <taxon>Gammaproteobacteria</taxon>
        <taxon>Chromatiales</taxon>
        <taxon>Chromatiaceae</taxon>
        <taxon>Allochromatium</taxon>
    </lineage>
</organism>
<protein>
    <submittedName>
        <fullName evidence="8">Addiction module toxin, HicA family</fullName>
    </submittedName>
</protein>
<evidence type="ECO:0000313" key="8">
    <source>
        <dbReference type="EMBL" id="MTW21689.1"/>
    </source>
</evidence>
<name>A0A6N8EFT1_9GAMM</name>
<evidence type="ECO:0000256" key="7">
    <source>
        <dbReference type="ARBA" id="ARBA00023016"/>
    </source>
</evidence>
<dbReference type="InterPro" id="IPR012933">
    <property type="entry name" value="HicA_mRNA_interferase"/>
</dbReference>
<keyword evidence="7" id="KW-0346">Stress response</keyword>
<gene>
    <name evidence="8" type="ORF">GJ668_11375</name>
</gene>
<dbReference type="Proteomes" id="UP000434044">
    <property type="component" value="Unassembled WGS sequence"/>
</dbReference>
<keyword evidence="6" id="KW-0694">RNA-binding</keyword>
<dbReference type="Gene3D" id="3.30.920.30">
    <property type="entry name" value="Hypothetical protein"/>
    <property type="match status" value="1"/>
</dbReference>
<evidence type="ECO:0000256" key="4">
    <source>
        <dbReference type="ARBA" id="ARBA00022759"/>
    </source>
</evidence>
<dbReference type="GO" id="GO:0004519">
    <property type="term" value="F:endonuclease activity"/>
    <property type="evidence" value="ECO:0007669"/>
    <property type="project" value="UniProtKB-KW"/>
</dbReference>
<dbReference type="SUPFAM" id="SSF54786">
    <property type="entry name" value="YcfA/nrd intein domain"/>
    <property type="match status" value="1"/>
</dbReference>
<dbReference type="Pfam" id="PF07927">
    <property type="entry name" value="HicA_toxin"/>
    <property type="match status" value="1"/>
</dbReference>
<proteinExistence type="inferred from homology"/>
<dbReference type="AlphaFoldDB" id="A0A6N8EFT1"/>
<dbReference type="RefSeq" id="WP_186343049.1">
    <property type="nucleotide sequence ID" value="NZ_WNKT01000023.1"/>
</dbReference>
<dbReference type="PANTHER" id="PTHR34873:SF3">
    <property type="entry name" value="ADDICTION MODULE TOXIN, HICA FAMILY"/>
    <property type="match status" value="1"/>
</dbReference>
<sequence length="73" mass="7955">MPKLPLVSGAEAVRALERLGFIVMRQRGSHLVLRRGEAVCVVPNHREIKQGTLVGILKQAGLAPEEFISALRA</sequence>
<keyword evidence="4" id="KW-0255">Endonuclease</keyword>
<dbReference type="EMBL" id="WNKT01000023">
    <property type="protein sequence ID" value="MTW21689.1"/>
    <property type="molecule type" value="Genomic_DNA"/>
</dbReference>